<dbReference type="EMBL" id="SNYC01000004">
    <property type="protein sequence ID" value="TDQ09788.1"/>
    <property type="molecule type" value="Genomic_DNA"/>
</dbReference>
<dbReference type="OrthoDB" id="914976at2"/>
<organism evidence="1 2">
    <name type="scientific">Pedobacter metabolipauper</name>
    <dbReference type="NCBI Taxonomy" id="425513"/>
    <lineage>
        <taxon>Bacteria</taxon>
        <taxon>Pseudomonadati</taxon>
        <taxon>Bacteroidota</taxon>
        <taxon>Sphingobacteriia</taxon>
        <taxon>Sphingobacteriales</taxon>
        <taxon>Sphingobacteriaceae</taxon>
        <taxon>Pedobacter</taxon>
    </lineage>
</organism>
<keyword evidence="2" id="KW-1185">Reference proteome</keyword>
<protein>
    <submittedName>
        <fullName evidence="1">Uncharacterized protein</fullName>
    </submittedName>
</protein>
<dbReference type="RefSeq" id="WP_133575844.1">
    <property type="nucleotide sequence ID" value="NZ_SNYC01000004.1"/>
</dbReference>
<name>A0A4R6SVB2_9SPHI</name>
<proteinExistence type="predicted"/>
<dbReference type="AlphaFoldDB" id="A0A4R6SVB2"/>
<comment type="caution">
    <text evidence="1">The sequence shown here is derived from an EMBL/GenBank/DDBJ whole genome shotgun (WGS) entry which is preliminary data.</text>
</comment>
<evidence type="ECO:0000313" key="2">
    <source>
        <dbReference type="Proteomes" id="UP000295620"/>
    </source>
</evidence>
<reference evidence="1 2" key="1">
    <citation type="submission" date="2019-03" db="EMBL/GenBank/DDBJ databases">
        <title>Genomic Encyclopedia of Archaeal and Bacterial Type Strains, Phase II (KMG-II): from individual species to whole genera.</title>
        <authorList>
            <person name="Goeker M."/>
        </authorList>
    </citation>
    <scope>NUCLEOTIDE SEQUENCE [LARGE SCALE GENOMIC DNA]</scope>
    <source>
        <strain evidence="1 2">DSM 19035</strain>
    </source>
</reference>
<gene>
    <name evidence="1" type="ORF">ATK78_1947</name>
</gene>
<accession>A0A4R6SVB2</accession>
<evidence type="ECO:0000313" key="1">
    <source>
        <dbReference type="EMBL" id="TDQ09788.1"/>
    </source>
</evidence>
<dbReference type="Proteomes" id="UP000295620">
    <property type="component" value="Unassembled WGS sequence"/>
</dbReference>
<sequence length="119" mass="13540">MEKTYKNFTAFATSELQDVLNEKLVFEASKPSWYTIDLADYRVPITKDGLYVVLLPVLKSNIVYGQSPAKPEERSYVPVIARQKLIRSSFKAFLYGTKTSGMGVYELQPAMIVKYSVEE</sequence>